<comment type="caution">
    <text evidence="1">The sequence shown here is derived from an EMBL/GenBank/DDBJ whole genome shotgun (WGS) entry which is preliminary data.</text>
</comment>
<gene>
    <name evidence="1" type="ORF">DRH29_03990</name>
</gene>
<accession>A0A420ZBZ1</accession>
<name>A0A420ZBZ1_UNCK3</name>
<dbReference type="SUPFAM" id="SSF52540">
    <property type="entry name" value="P-loop containing nucleoside triphosphate hydrolases"/>
    <property type="match status" value="1"/>
</dbReference>
<proteinExistence type="predicted"/>
<dbReference type="InterPro" id="IPR027417">
    <property type="entry name" value="P-loop_NTPase"/>
</dbReference>
<reference evidence="1 2" key="1">
    <citation type="submission" date="2018-06" db="EMBL/GenBank/DDBJ databases">
        <title>Extensive metabolic versatility and redundancy in microbially diverse, dynamic hydrothermal sediments.</title>
        <authorList>
            <person name="Dombrowski N."/>
            <person name="Teske A."/>
            <person name="Baker B.J."/>
        </authorList>
    </citation>
    <scope>NUCLEOTIDE SEQUENCE [LARGE SCALE GENOMIC DNA]</scope>
    <source>
        <strain evidence="1">B79_G16</strain>
    </source>
</reference>
<dbReference type="SUPFAM" id="SSF56747">
    <property type="entry name" value="Prim-pol domain"/>
    <property type="match status" value="1"/>
</dbReference>
<dbReference type="Gene3D" id="3.90.920.10">
    <property type="entry name" value="DNA primase, PRIM domain"/>
    <property type="match status" value="1"/>
</dbReference>
<sequence length="923" mass="107112">MENRKTICMHFQSTDSLIETLQEIKDTYEQFHSDFWYTPNVINISIEEKKCCKNEDIIGSNVLFCDIDFPQYPIPPVDEILQKLPIKPSIVVFSGQKGYHCYWILNKFIDVEKWKQLQSGWIAYLRTIIPNIDPVVKNPARVMRAPGCKHPKSGKECVVIREFNIEYPPEDFEKYQDYGKERIILQEGNIPEDKIDTIGVRLGELLRSVWVVGYRHYLSLYLSGLLRKKGYSLDQTKKIIEKVCSINNDEEVNDRLRTVEDSFKKQEEEITGFSGLEDIIRKILTEKQYSEREIDIKVAEILEALQKNIGYFKEKTVMTRISTTEYFVNSPVFGIYKRVLKKDGEHWVNVHAGHLSEVIIIRNPNLRTEEYIVTMNINKNIVELQGNVKDIVELLRQRSGIKSLRHLENAISSLINEFENRGYAKIEIRPISGFGFYLDEDGNIQSCNVYEELSLNENTSIEDLKNGLHTMVKLIETYCNRGNLKEKVWNAIYYHIIAPFAFVRKQNKKICPILTIVGPSGTAKTFANELGGRIWNAYFHPDCNISGTTISYPARLGYAMLKSTFPIYAEEGGKFLYKLQNPEDELSEMIKLIAENILDARSHAKKKFPPQRTIIVTANYDLPKIADSLRYRIYYIKTDPEERHSVEERQKINKMMKELGKDLMNIGSFITANCNDFKEYLFEEEMIVGGYKILKKLFEIAGYNYELPLPSVSYFEEDLEERMSDWEMCLHSIRKDLLDMMRESGIKVTSNFSSVFLDLIGKGLTLPYLYIGKNKEFVLISQDVLKSVRRHFGYTIEIGSLKDIAISNHFLYDSRKVPDSSGNYISKKGIILDFDFFLKLLDREIVEKDSEKKKLSREELAIAVRNVLELLGEGDFEDIKNKLSEICEKQNTYFEEKDLLIVIDSLMKECVIFQPKSGIYKLV</sequence>
<dbReference type="Proteomes" id="UP000281261">
    <property type="component" value="Unassembled WGS sequence"/>
</dbReference>
<dbReference type="AlphaFoldDB" id="A0A420ZBZ1"/>
<evidence type="ECO:0000313" key="1">
    <source>
        <dbReference type="EMBL" id="RLC36701.1"/>
    </source>
</evidence>
<dbReference type="EMBL" id="QMNG01000035">
    <property type="protein sequence ID" value="RLC36701.1"/>
    <property type="molecule type" value="Genomic_DNA"/>
</dbReference>
<organism evidence="1 2">
    <name type="scientific">candidate division Kazan bacterium</name>
    <dbReference type="NCBI Taxonomy" id="2202143"/>
    <lineage>
        <taxon>Bacteria</taxon>
        <taxon>Bacteria division Kazan-3B-28</taxon>
    </lineage>
</organism>
<evidence type="ECO:0008006" key="3">
    <source>
        <dbReference type="Google" id="ProtNLM"/>
    </source>
</evidence>
<protein>
    <recommendedName>
        <fullName evidence="3">RepB-like DNA primase domain-containing protein</fullName>
    </recommendedName>
</protein>
<evidence type="ECO:0000313" key="2">
    <source>
        <dbReference type="Proteomes" id="UP000281261"/>
    </source>
</evidence>